<dbReference type="Proteomes" id="UP000726170">
    <property type="component" value="Unassembled WGS sequence"/>
</dbReference>
<dbReference type="RefSeq" id="WP_216439802.1">
    <property type="nucleotide sequence ID" value="NZ_JAHLQF010000003.1"/>
</dbReference>
<evidence type="ECO:0000259" key="2">
    <source>
        <dbReference type="Pfam" id="PF04984"/>
    </source>
</evidence>
<organism evidence="6 7">
    <name type="scientific">Clostridium mobile</name>
    <dbReference type="NCBI Taxonomy" id="2841512"/>
    <lineage>
        <taxon>Bacteria</taxon>
        <taxon>Bacillati</taxon>
        <taxon>Bacillota</taxon>
        <taxon>Clostridia</taxon>
        <taxon>Eubacteriales</taxon>
        <taxon>Clostridiaceae</taxon>
        <taxon>Clostridium</taxon>
    </lineage>
</organism>
<evidence type="ECO:0000313" key="7">
    <source>
        <dbReference type="Proteomes" id="UP000726170"/>
    </source>
</evidence>
<dbReference type="InterPro" id="IPR035326">
    <property type="entry name" value="Beta_sandwich_Seath"/>
</dbReference>
<dbReference type="Pfam" id="PF17482">
    <property type="entry name" value="Phage_sheath_1C"/>
    <property type="match status" value="1"/>
</dbReference>
<dbReference type="EMBL" id="JAHLQF010000003">
    <property type="protein sequence ID" value="MBU5485244.1"/>
    <property type="molecule type" value="Genomic_DNA"/>
</dbReference>
<feature type="domain" description="Phage tail sheath protein-like beta-sandwich" evidence="3">
    <location>
        <begin position="91"/>
        <end position="178"/>
    </location>
</feature>
<evidence type="ECO:0000259" key="5">
    <source>
        <dbReference type="Pfam" id="PF22671"/>
    </source>
</evidence>
<accession>A0ABS6ELG3</accession>
<comment type="caution">
    <text evidence="6">The sequence shown here is derived from an EMBL/GenBank/DDBJ whole genome shotgun (WGS) entry which is preliminary data.</text>
</comment>
<reference evidence="6 7" key="1">
    <citation type="submission" date="2021-06" db="EMBL/GenBank/DDBJ databases">
        <authorList>
            <person name="Sun Q."/>
            <person name="Li D."/>
        </authorList>
    </citation>
    <scope>NUCLEOTIDE SEQUENCE [LARGE SCALE GENOMIC DNA]</scope>
    <source>
        <strain evidence="6 7">MSJ-11</strain>
    </source>
</reference>
<dbReference type="InterPro" id="IPR054564">
    <property type="entry name" value="Gp18_domIII_N"/>
</dbReference>
<dbReference type="Pfam" id="PF17481">
    <property type="entry name" value="Phage_sheath_domII"/>
    <property type="match status" value="1"/>
</dbReference>
<comment type="similarity">
    <text evidence="1">Belongs to the myoviridae tail sheath protein family.</text>
</comment>
<evidence type="ECO:0000256" key="1">
    <source>
        <dbReference type="ARBA" id="ARBA00008005"/>
    </source>
</evidence>
<gene>
    <name evidence="6" type="ORF">KQI86_12940</name>
</gene>
<feature type="domain" description="Tail sheath protein subtilisin-like" evidence="2">
    <location>
        <begin position="182"/>
        <end position="330"/>
    </location>
</feature>
<dbReference type="Pfam" id="PF22671">
    <property type="entry name" value="Gp18_domIII_N"/>
    <property type="match status" value="1"/>
</dbReference>
<feature type="domain" description="Tail sheath protein Gp18-like" evidence="5">
    <location>
        <begin position="33"/>
        <end position="90"/>
    </location>
</feature>
<proteinExistence type="inferred from homology"/>
<name>A0ABS6ELG3_9CLOT</name>
<sequence length="438" mass="48335">MAGGTWNKQNKIRPGAYINFKSKRKDSHILGERGIVTMPLNLSWGPEKQVIEIGANDDLFDLIGIDTTEESALLIKESLKRANKLLLYRVNAGTKATATIEGLTITAKHSGIKGNDIKVIIQNNIDDETSFDVITMLGNRQVDKQMRVKSIENLKPNSFLEFKGTGELKATAGINLSGASDGVVTNGDYTDYLAAIELYNFNTMAIPTKDASIKAIATSFIKRLREEEGKKVQCVLENYPEADYEGIISVKNGVILNDMTVIPSEKAVAFVAGATAGANVNQSLTYSSYDGAVDVDTRYTNKDIENALNNGELVFITSNSKVIMEQDINTLKTFTEDKNDDFRKNRIIRVIDGIGSDIKSLYENNYIGKASNNEDSRNLFKKDIIKYLETLQGIGAIRNVVTEDVTVSYGNNKDSVFTTVGIQPIDSMEKLYMNVEVQ</sequence>
<evidence type="ECO:0000313" key="6">
    <source>
        <dbReference type="EMBL" id="MBU5485244.1"/>
    </source>
</evidence>
<feature type="domain" description="Tail sheath protein C-terminal" evidence="4">
    <location>
        <begin position="337"/>
        <end position="437"/>
    </location>
</feature>
<protein>
    <submittedName>
        <fullName evidence="6">Phage tail sheath family protein</fullName>
    </submittedName>
</protein>
<keyword evidence="7" id="KW-1185">Reference proteome</keyword>
<dbReference type="InterPro" id="IPR020287">
    <property type="entry name" value="Tail_sheath_C"/>
</dbReference>
<dbReference type="InterPro" id="IPR035089">
    <property type="entry name" value="Phage_sheath_subtilisin"/>
</dbReference>
<evidence type="ECO:0000259" key="3">
    <source>
        <dbReference type="Pfam" id="PF17481"/>
    </source>
</evidence>
<evidence type="ECO:0000259" key="4">
    <source>
        <dbReference type="Pfam" id="PF17482"/>
    </source>
</evidence>
<dbReference type="Pfam" id="PF04984">
    <property type="entry name" value="Phage_sheath_1"/>
    <property type="match status" value="1"/>
</dbReference>